<feature type="active site" description="Nucleophile" evidence="10 11">
    <location>
        <position position="80"/>
    </location>
</feature>
<dbReference type="GO" id="GO:0005737">
    <property type="term" value="C:cytoplasm"/>
    <property type="evidence" value="ECO:0007669"/>
    <property type="project" value="UniProtKB-SubCell"/>
</dbReference>
<dbReference type="InterPro" id="IPR010139">
    <property type="entry name" value="Imidazole-glycPsynth_HisH"/>
</dbReference>
<dbReference type="GO" id="GO:0016829">
    <property type="term" value="F:lyase activity"/>
    <property type="evidence" value="ECO:0007669"/>
    <property type="project" value="UniProtKB-KW"/>
</dbReference>
<dbReference type="HAMAP" id="MF_00278">
    <property type="entry name" value="HisH"/>
    <property type="match status" value="1"/>
</dbReference>
<evidence type="ECO:0000256" key="3">
    <source>
        <dbReference type="ARBA" id="ARBA00022605"/>
    </source>
</evidence>
<keyword evidence="7 10" id="KW-0456">Lyase</keyword>
<comment type="subunit">
    <text evidence="2 10">Heterodimer of HisH and HisF.</text>
</comment>
<comment type="subcellular location">
    <subcellularLocation>
        <location evidence="10">Cytoplasm</location>
    </subcellularLocation>
</comment>
<evidence type="ECO:0000256" key="6">
    <source>
        <dbReference type="ARBA" id="ARBA00023102"/>
    </source>
</evidence>
<dbReference type="PROSITE" id="PS51273">
    <property type="entry name" value="GATASE_TYPE_1"/>
    <property type="match status" value="1"/>
</dbReference>
<dbReference type="NCBIfam" id="TIGR01855">
    <property type="entry name" value="IMP_synth_hisH"/>
    <property type="match status" value="1"/>
</dbReference>
<reference evidence="13 14" key="1">
    <citation type="submission" date="2015-06" db="EMBL/GenBank/DDBJ databases">
        <authorList>
            <person name="Wibberg Daniel"/>
        </authorList>
    </citation>
    <scope>NUCLEOTIDE SEQUENCE [LARGE SCALE GENOMIC DNA]</scope>
    <source>
        <strain evidence="13 14">T3/55T</strain>
    </source>
</reference>
<accession>A0A0H5SJ60</accession>
<name>A0A0H5SJ60_HERHM</name>
<evidence type="ECO:0000256" key="5">
    <source>
        <dbReference type="ARBA" id="ARBA00022962"/>
    </source>
</evidence>
<keyword evidence="5 10" id="KW-0315">Glutamine amidotransferase</keyword>
<dbReference type="EMBL" id="CVTD020000026">
    <property type="protein sequence ID" value="CRZ35537.1"/>
    <property type="molecule type" value="Genomic_DNA"/>
</dbReference>
<dbReference type="RefSeq" id="WP_103203616.1">
    <property type="nucleotide sequence ID" value="NZ_CVTD020000026.1"/>
</dbReference>
<evidence type="ECO:0000256" key="4">
    <source>
        <dbReference type="ARBA" id="ARBA00022801"/>
    </source>
</evidence>
<comment type="pathway">
    <text evidence="1 10">Amino-acid biosynthesis; L-histidine biosynthesis; L-histidine from 5-phospho-alpha-D-ribose 1-diphosphate: step 5/9.</text>
</comment>
<keyword evidence="10" id="KW-0963">Cytoplasm</keyword>
<comment type="function">
    <text evidence="10">IGPS catalyzes the conversion of PRFAR and glutamine to IGP, AICAR and glutamate. The HisH subunit catalyzes the hydrolysis of glutamine to glutamate and ammonia as part of the synthesis of IGP and AICAR. The resulting ammonia molecule is channeled to the active site of HisF.</text>
</comment>
<dbReference type="GO" id="GO:0000105">
    <property type="term" value="P:L-histidine biosynthetic process"/>
    <property type="evidence" value="ECO:0007669"/>
    <property type="project" value="UniProtKB-UniRule"/>
</dbReference>
<evidence type="ECO:0000259" key="12">
    <source>
        <dbReference type="Pfam" id="PF00117"/>
    </source>
</evidence>
<dbReference type="PIRSF" id="PIRSF000495">
    <property type="entry name" value="Amidotransf_hisH"/>
    <property type="match status" value="1"/>
</dbReference>
<evidence type="ECO:0000313" key="13">
    <source>
        <dbReference type="EMBL" id="CRZ35537.1"/>
    </source>
</evidence>
<dbReference type="GO" id="GO:0000107">
    <property type="term" value="F:imidazoleglycerol-phosphate synthase activity"/>
    <property type="evidence" value="ECO:0007669"/>
    <property type="project" value="UniProtKB-UniRule"/>
</dbReference>
<evidence type="ECO:0000256" key="11">
    <source>
        <dbReference type="PIRSR" id="PIRSR000495-1"/>
    </source>
</evidence>
<comment type="catalytic activity">
    <reaction evidence="8 10">
        <text>5-[(5-phospho-1-deoxy-D-ribulos-1-ylimino)methylamino]-1-(5-phospho-beta-D-ribosyl)imidazole-4-carboxamide + L-glutamine = D-erythro-1-(imidazol-4-yl)glycerol 3-phosphate + 5-amino-1-(5-phospho-beta-D-ribosyl)imidazole-4-carboxamide + L-glutamate + H(+)</text>
        <dbReference type="Rhea" id="RHEA:24793"/>
        <dbReference type="ChEBI" id="CHEBI:15378"/>
        <dbReference type="ChEBI" id="CHEBI:29985"/>
        <dbReference type="ChEBI" id="CHEBI:58278"/>
        <dbReference type="ChEBI" id="CHEBI:58359"/>
        <dbReference type="ChEBI" id="CHEBI:58475"/>
        <dbReference type="ChEBI" id="CHEBI:58525"/>
        <dbReference type="EC" id="4.3.2.10"/>
    </reaction>
</comment>
<keyword evidence="6 10" id="KW-0368">Histidine biosynthesis</keyword>
<dbReference type="Gene3D" id="3.40.50.880">
    <property type="match status" value="1"/>
</dbReference>
<comment type="catalytic activity">
    <reaction evidence="9 10">
        <text>L-glutamine + H2O = L-glutamate + NH4(+)</text>
        <dbReference type="Rhea" id="RHEA:15889"/>
        <dbReference type="ChEBI" id="CHEBI:15377"/>
        <dbReference type="ChEBI" id="CHEBI:28938"/>
        <dbReference type="ChEBI" id="CHEBI:29985"/>
        <dbReference type="ChEBI" id="CHEBI:58359"/>
        <dbReference type="EC" id="3.5.1.2"/>
    </reaction>
</comment>
<evidence type="ECO:0000313" key="14">
    <source>
        <dbReference type="Proteomes" id="UP000236497"/>
    </source>
</evidence>
<evidence type="ECO:0000256" key="1">
    <source>
        <dbReference type="ARBA" id="ARBA00005091"/>
    </source>
</evidence>
<evidence type="ECO:0000256" key="8">
    <source>
        <dbReference type="ARBA" id="ARBA00047838"/>
    </source>
</evidence>
<protein>
    <recommendedName>
        <fullName evidence="10">Imidazole glycerol phosphate synthase subunit HisH</fullName>
        <ecNumber evidence="10">4.3.2.10</ecNumber>
    </recommendedName>
    <alternativeName>
        <fullName evidence="10">IGP synthase glutaminase subunit</fullName>
        <ecNumber evidence="10">3.5.1.2</ecNumber>
    </alternativeName>
    <alternativeName>
        <fullName evidence="10">IGP synthase subunit HisH</fullName>
    </alternativeName>
    <alternativeName>
        <fullName evidence="10">ImGP synthase subunit HisH</fullName>
        <shortName evidence="10">IGPS subunit HisH</shortName>
    </alternativeName>
</protein>
<dbReference type="PANTHER" id="PTHR42701">
    <property type="entry name" value="IMIDAZOLE GLYCEROL PHOSPHATE SYNTHASE SUBUNIT HISH"/>
    <property type="match status" value="1"/>
</dbReference>
<evidence type="ECO:0000256" key="2">
    <source>
        <dbReference type="ARBA" id="ARBA00011152"/>
    </source>
</evidence>
<dbReference type="EC" id="3.5.1.2" evidence="10"/>
<feature type="domain" description="Glutamine amidotransferase" evidence="12">
    <location>
        <begin position="4"/>
        <end position="186"/>
    </location>
</feature>
<organism evidence="13 14">
    <name type="scientific">Herbinix hemicellulosilytica</name>
    <dbReference type="NCBI Taxonomy" id="1564487"/>
    <lineage>
        <taxon>Bacteria</taxon>
        <taxon>Bacillati</taxon>
        <taxon>Bacillota</taxon>
        <taxon>Clostridia</taxon>
        <taxon>Lachnospirales</taxon>
        <taxon>Lachnospiraceae</taxon>
        <taxon>Herbinix</taxon>
    </lineage>
</organism>
<evidence type="ECO:0000256" key="10">
    <source>
        <dbReference type="HAMAP-Rule" id="MF_00278"/>
    </source>
</evidence>
<keyword evidence="3 10" id="KW-0028">Amino-acid biosynthesis</keyword>
<dbReference type="PANTHER" id="PTHR42701:SF1">
    <property type="entry name" value="IMIDAZOLE GLYCEROL PHOSPHATE SYNTHASE SUBUNIT HISH"/>
    <property type="match status" value="1"/>
</dbReference>
<dbReference type="InterPro" id="IPR017926">
    <property type="entry name" value="GATASE"/>
</dbReference>
<dbReference type="EC" id="4.3.2.10" evidence="10"/>
<dbReference type="Pfam" id="PF00117">
    <property type="entry name" value="GATase"/>
    <property type="match status" value="1"/>
</dbReference>
<dbReference type="UniPathway" id="UPA00031">
    <property type="reaction ID" value="UER00010"/>
</dbReference>
<feature type="active site" evidence="10 11">
    <location>
        <position position="181"/>
    </location>
</feature>
<dbReference type="GO" id="GO:0004359">
    <property type="term" value="F:glutaminase activity"/>
    <property type="evidence" value="ECO:0007669"/>
    <property type="project" value="UniProtKB-EC"/>
</dbReference>
<sequence length="202" mass="22036">MIGIIDYKAGNGPSVLSAVAHLGYKAELVNTPERVLQMTHIIMPGVGSAGATMESLKELGLIDAIKTAVLENKVPFLGVCVGMQILFDHSEEDDADCLGFLPGQVVKFDREKVRVPQMGWNKVTFSENMGYKAEDDYFYFVNSYYVVPEDKSHIWGTADYGGLFTAAVCKGNIYGTQFHIEKSAKAGLSLLNGFLSLKGGRL</sequence>
<keyword evidence="4 10" id="KW-0378">Hydrolase</keyword>
<keyword evidence="14" id="KW-1185">Reference proteome</keyword>
<gene>
    <name evidence="10" type="primary">hisH</name>
    <name evidence="13" type="ORF">HHT355_2349</name>
</gene>
<evidence type="ECO:0000256" key="7">
    <source>
        <dbReference type="ARBA" id="ARBA00023239"/>
    </source>
</evidence>
<proteinExistence type="inferred from homology"/>
<dbReference type="AlphaFoldDB" id="A0A0H5SJ60"/>
<dbReference type="OrthoDB" id="9807137at2"/>
<dbReference type="SUPFAM" id="SSF52317">
    <property type="entry name" value="Class I glutamine amidotransferase-like"/>
    <property type="match status" value="1"/>
</dbReference>
<dbReference type="InterPro" id="IPR029062">
    <property type="entry name" value="Class_I_gatase-like"/>
</dbReference>
<dbReference type="Proteomes" id="UP000236497">
    <property type="component" value="Unassembled WGS sequence"/>
</dbReference>
<evidence type="ECO:0000256" key="9">
    <source>
        <dbReference type="ARBA" id="ARBA00049534"/>
    </source>
</evidence>
<feature type="active site" evidence="10 11">
    <location>
        <position position="179"/>
    </location>
</feature>
<dbReference type="CDD" id="cd01748">
    <property type="entry name" value="GATase1_IGP_Synthase"/>
    <property type="match status" value="1"/>
</dbReference>